<dbReference type="InterPro" id="IPR029058">
    <property type="entry name" value="AB_hydrolase_fold"/>
</dbReference>
<name>A0A2X4UEX1_9NOCA</name>
<dbReference type="AlphaFoldDB" id="A0A2X4UEX1"/>
<sequence length="346" mass="36739">MKKPSPRTWQIAVGVALALGATAGLVVARRRRGTVVRTEDVAPHALLAAPALEPRTVEVRTDDGARLNVLSYGDSQAQPLVFCHGWTCNAAYWTPQINAFAENYHVVVYDQRGHGNSESGSRPLGADVLADDLHAVLEATVSPGRKAILAGHSMGGMSIIAWAEKYPEQVTERVAGVLLASTGTDHLVADSAIVPLPARFPKVPVPVARRVMGATVPLVESSVTTRALRYIALSPNATGPEVAFCEKIVLGCPPRTRGGWGHALSALDIREGLHNLTVPTTVLVGTADRLTPPVHARRLAGELEEAGNLERLVVLDGVGHMSSVEAIDRVNDELLHLVEKADALVG</sequence>
<keyword evidence="2" id="KW-0560">Oxidoreductase</keyword>
<dbReference type="STRING" id="1219011.GCA_001895045_03836"/>
<feature type="domain" description="AB hydrolase-1" evidence="1">
    <location>
        <begin position="79"/>
        <end position="325"/>
    </location>
</feature>
<dbReference type="Pfam" id="PF00561">
    <property type="entry name" value="Abhydrolase_1"/>
    <property type="match status" value="1"/>
</dbReference>
<evidence type="ECO:0000313" key="3">
    <source>
        <dbReference type="Proteomes" id="UP000249091"/>
    </source>
</evidence>
<protein>
    <submittedName>
        <fullName evidence="2">Hydrolase</fullName>
        <ecNumber evidence="2">1.11.1.10</ecNumber>
    </submittedName>
</protein>
<dbReference type="PANTHER" id="PTHR43433">
    <property type="entry name" value="HYDROLASE, ALPHA/BETA FOLD FAMILY PROTEIN"/>
    <property type="match status" value="1"/>
</dbReference>
<proteinExistence type="predicted"/>
<dbReference type="PRINTS" id="PR00111">
    <property type="entry name" value="ABHYDROLASE"/>
</dbReference>
<accession>A0A2X4UEX1</accession>
<dbReference type="InterPro" id="IPR050471">
    <property type="entry name" value="AB_hydrolase"/>
</dbReference>
<dbReference type="GO" id="GO:0016691">
    <property type="term" value="F:chloride peroxidase activity"/>
    <property type="evidence" value="ECO:0007669"/>
    <property type="project" value="UniProtKB-EC"/>
</dbReference>
<dbReference type="GO" id="GO:0016787">
    <property type="term" value="F:hydrolase activity"/>
    <property type="evidence" value="ECO:0007669"/>
    <property type="project" value="UniProtKB-KW"/>
</dbReference>
<dbReference type="Proteomes" id="UP000249091">
    <property type="component" value="Chromosome 1"/>
</dbReference>
<dbReference type="RefSeq" id="WP_072704208.1">
    <property type="nucleotide sequence ID" value="NZ_JAFBBL010000001.1"/>
</dbReference>
<keyword evidence="3" id="KW-1185">Reference proteome</keyword>
<dbReference type="EMBL" id="LS483468">
    <property type="protein sequence ID" value="SQI37231.1"/>
    <property type="molecule type" value="Genomic_DNA"/>
</dbReference>
<dbReference type="EC" id="1.11.1.10" evidence="2"/>
<evidence type="ECO:0000259" key="1">
    <source>
        <dbReference type="Pfam" id="PF00561"/>
    </source>
</evidence>
<evidence type="ECO:0000313" key="2">
    <source>
        <dbReference type="EMBL" id="SQI37231.1"/>
    </source>
</evidence>
<keyword evidence="2" id="KW-0378">Hydrolase</keyword>
<dbReference type="InterPro" id="IPR000073">
    <property type="entry name" value="AB_hydrolase_1"/>
</dbReference>
<gene>
    <name evidence="2" type="primary">cpo_1</name>
    <name evidence="2" type="ORF">NCTC10994_03534</name>
</gene>
<dbReference type="Gene3D" id="3.40.50.1820">
    <property type="entry name" value="alpha/beta hydrolase"/>
    <property type="match status" value="1"/>
</dbReference>
<organism evidence="2 3">
    <name type="scientific">Rhodococcus coprophilus</name>
    <dbReference type="NCBI Taxonomy" id="38310"/>
    <lineage>
        <taxon>Bacteria</taxon>
        <taxon>Bacillati</taxon>
        <taxon>Actinomycetota</taxon>
        <taxon>Actinomycetes</taxon>
        <taxon>Mycobacteriales</taxon>
        <taxon>Nocardiaceae</taxon>
        <taxon>Rhodococcus</taxon>
    </lineage>
</organism>
<dbReference type="KEGG" id="rcr:NCTC10994_03534"/>
<dbReference type="PANTHER" id="PTHR43433:SF1">
    <property type="entry name" value="BLL5160 PROTEIN"/>
    <property type="match status" value="1"/>
</dbReference>
<dbReference type="SUPFAM" id="SSF53474">
    <property type="entry name" value="alpha/beta-Hydrolases"/>
    <property type="match status" value="1"/>
</dbReference>
<keyword evidence="2" id="KW-0575">Peroxidase</keyword>
<reference evidence="2 3" key="1">
    <citation type="submission" date="2018-06" db="EMBL/GenBank/DDBJ databases">
        <authorList>
            <consortium name="Pathogen Informatics"/>
            <person name="Doyle S."/>
        </authorList>
    </citation>
    <scope>NUCLEOTIDE SEQUENCE [LARGE SCALE GENOMIC DNA]</scope>
    <source>
        <strain evidence="2 3">NCTC10994</strain>
    </source>
</reference>